<dbReference type="GO" id="GO:0047884">
    <property type="term" value="F:FAD diphosphatase activity"/>
    <property type="evidence" value="ECO:0007669"/>
    <property type="project" value="TreeGrafter"/>
</dbReference>
<gene>
    <name evidence="3" type="ORF">PGT21_014173</name>
</gene>
<feature type="region of interest" description="Disordered" evidence="1">
    <location>
        <begin position="1"/>
        <end position="28"/>
    </location>
</feature>
<reference evidence="3 4" key="1">
    <citation type="submission" date="2019-05" db="EMBL/GenBank/DDBJ databases">
        <title>Emergence of the Ug99 lineage of the wheat stem rust pathogen through somatic hybridization.</title>
        <authorList>
            <person name="Li F."/>
            <person name="Upadhyaya N.M."/>
            <person name="Sperschneider J."/>
            <person name="Matny O."/>
            <person name="Nguyen-Phuc H."/>
            <person name="Mago R."/>
            <person name="Raley C."/>
            <person name="Miller M.E."/>
            <person name="Silverstein K.A.T."/>
            <person name="Henningsen E."/>
            <person name="Hirsch C.D."/>
            <person name="Visser B."/>
            <person name="Pretorius Z.A."/>
            <person name="Steffenson B.J."/>
            <person name="Schwessinger B."/>
            <person name="Dodds P.N."/>
            <person name="Figueroa M."/>
        </authorList>
    </citation>
    <scope>NUCLEOTIDE SEQUENCE [LARGE SCALE GENOMIC DNA]</scope>
    <source>
        <strain evidence="3">21-0</strain>
    </source>
</reference>
<dbReference type="InterPro" id="IPR001453">
    <property type="entry name" value="MoaB/Mog_dom"/>
</dbReference>
<dbReference type="Proteomes" id="UP000324748">
    <property type="component" value="Unassembled WGS sequence"/>
</dbReference>
<dbReference type="AlphaFoldDB" id="A0A5B0Q5L3"/>
<dbReference type="PANTHER" id="PTHR47675">
    <property type="entry name" value="MOLYBDOPTERIN BINDING DOMAIN PROTEIN (AFU_ORTHOLOGUE AFUA_5G11210)"/>
    <property type="match status" value="1"/>
</dbReference>
<sequence length="393" mass="44293">MHIFPNQLENTQELQGQSAGKMNHFPRTGSINHLVKRTKQAYRTGGRLIDHHRPFHSILASGSSPSREVVPIRIRAEIINLSSSVTKRKMTSGADEKEQLSFPVTPYPKSNPEKIVRTAACVIIGDEILSGKTLDTNSNQFASLAFRLGINLKRIEVVPDEEEVIISTIRRLCEPENQVDMIITSGGIGPTHDDITYQSLAKVFDPQGELEYDQETIRRMDEYNARRPDTKTKNEEQRKARHRMALFPKQHAKVLFVEAHLWVPVVCLRDKIFILPGIPSLFQQLLQALMCNYISLPPETDKPHRVIIQTKLPESIIAPTLTRLSKQLKDEKQDIKLGSYPNLITGIVSISLIGIDLEKLNSFAQLIQLEFDTLSSSSDSSKSNLSNNSENKL</sequence>
<proteinExistence type="predicted"/>
<keyword evidence="4" id="KW-1185">Reference proteome</keyword>
<evidence type="ECO:0000256" key="1">
    <source>
        <dbReference type="SAM" id="MobiDB-lite"/>
    </source>
</evidence>
<evidence type="ECO:0000313" key="3">
    <source>
        <dbReference type="EMBL" id="KAA1108490.1"/>
    </source>
</evidence>
<evidence type="ECO:0000259" key="2">
    <source>
        <dbReference type="SMART" id="SM00852"/>
    </source>
</evidence>
<dbReference type="SUPFAM" id="SSF53218">
    <property type="entry name" value="Molybdenum cofactor biosynthesis proteins"/>
    <property type="match status" value="1"/>
</dbReference>
<dbReference type="Pfam" id="PF00994">
    <property type="entry name" value="MoCF_biosynth"/>
    <property type="match status" value="1"/>
</dbReference>
<dbReference type="GO" id="GO:0042726">
    <property type="term" value="P:flavin-containing compound metabolic process"/>
    <property type="evidence" value="ECO:0007669"/>
    <property type="project" value="TreeGrafter"/>
</dbReference>
<dbReference type="EMBL" id="VSWC01000028">
    <property type="protein sequence ID" value="KAA1108490.1"/>
    <property type="molecule type" value="Genomic_DNA"/>
</dbReference>
<name>A0A5B0Q5L3_PUCGR</name>
<accession>A0A5B0Q5L3</accession>
<dbReference type="CDD" id="cd00885">
    <property type="entry name" value="cinA"/>
    <property type="match status" value="1"/>
</dbReference>
<feature type="compositionally biased region" description="Polar residues" evidence="1">
    <location>
        <begin position="7"/>
        <end position="20"/>
    </location>
</feature>
<dbReference type="Gene3D" id="3.40.980.10">
    <property type="entry name" value="MoaB/Mog-like domain"/>
    <property type="match status" value="1"/>
</dbReference>
<organism evidence="3 4">
    <name type="scientific">Puccinia graminis f. sp. tritici</name>
    <dbReference type="NCBI Taxonomy" id="56615"/>
    <lineage>
        <taxon>Eukaryota</taxon>
        <taxon>Fungi</taxon>
        <taxon>Dikarya</taxon>
        <taxon>Basidiomycota</taxon>
        <taxon>Pucciniomycotina</taxon>
        <taxon>Pucciniomycetes</taxon>
        <taxon>Pucciniales</taxon>
        <taxon>Pucciniaceae</taxon>
        <taxon>Puccinia</taxon>
    </lineage>
</organism>
<dbReference type="SMART" id="SM00852">
    <property type="entry name" value="MoCF_biosynth"/>
    <property type="match status" value="1"/>
</dbReference>
<dbReference type="PANTHER" id="PTHR47675:SF1">
    <property type="entry name" value="MOLYBDOPTERIN BINDING DOMAIN PROTEIN (AFU_ORTHOLOGUE AFUA_5G11210)"/>
    <property type="match status" value="1"/>
</dbReference>
<dbReference type="OrthoDB" id="448496at2759"/>
<evidence type="ECO:0000313" key="4">
    <source>
        <dbReference type="Proteomes" id="UP000324748"/>
    </source>
</evidence>
<dbReference type="InterPro" id="IPR036425">
    <property type="entry name" value="MoaB/Mog-like_dom_sf"/>
</dbReference>
<feature type="domain" description="MoaB/Mog" evidence="2">
    <location>
        <begin position="120"/>
        <end position="296"/>
    </location>
</feature>
<comment type="caution">
    <text evidence="3">The sequence shown here is derived from an EMBL/GenBank/DDBJ whole genome shotgun (WGS) entry which is preliminary data.</text>
</comment>
<protein>
    <recommendedName>
        <fullName evidence="2">MoaB/Mog domain-containing protein</fullName>
    </recommendedName>
</protein>